<dbReference type="InterPro" id="IPR009057">
    <property type="entry name" value="Homeodomain-like_sf"/>
</dbReference>
<dbReference type="InterPro" id="IPR017930">
    <property type="entry name" value="Myb_dom"/>
</dbReference>
<dbReference type="InterPro" id="IPR001005">
    <property type="entry name" value="SANT/Myb"/>
</dbReference>
<evidence type="ECO:0000259" key="2">
    <source>
        <dbReference type="PROSITE" id="PS50090"/>
    </source>
</evidence>
<evidence type="ECO:0000256" key="1">
    <source>
        <dbReference type="SAM" id="MobiDB-lite"/>
    </source>
</evidence>
<dbReference type="Pfam" id="PF00249">
    <property type="entry name" value="Myb_DNA-binding"/>
    <property type="match status" value="1"/>
</dbReference>
<proteinExistence type="predicted"/>
<dbReference type="CDD" id="cd00167">
    <property type="entry name" value="SANT"/>
    <property type="match status" value="1"/>
</dbReference>
<comment type="caution">
    <text evidence="4">The sequence shown here is derived from an EMBL/GenBank/DDBJ whole genome shotgun (WGS) entry which is preliminary data.</text>
</comment>
<dbReference type="EMBL" id="CAJVPZ010010573">
    <property type="protein sequence ID" value="CAG8620923.1"/>
    <property type="molecule type" value="Genomic_DNA"/>
</dbReference>
<sequence>LKKPLDNDSDNNSNNNYDNSDNDSGESDLDEVIPWTKAEEGQLMQAIETHGTRWSMVREAMGCKRAAYCYQSHWNVMKKRL</sequence>
<evidence type="ECO:0000259" key="3">
    <source>
        <dbReference type="PROSITE" id="PS51294"/>
    </source>
</evidence>
<dbReference type="AlphaFoldDB" id="A0A9N9D2K5"/>
<feature type="non-terminal residue" evidence="4">
    <location>
        <position position="1"/>
    </location>
</feature>
<evidence type="ECO:0000313" key="4">
    <source>
        <dbReference type="EMBL" id="CAG8620923.1"/>
    </source>
</evidence>
<dbReference type="SUPFAM" id="SSF46689">
    <property type="entry name" value="Homeodomain-like"/>
    <property type="match status" value="1"/>
</dbReference>
<keyword evidence="5" id="KW-1185">Reference proteome</keyword>
<protein>
    <submittedName>
        <fullName evidence="4">16715_t:CDS:1</fullName>
    </submittedName>
</protein>
<dbReference type="Proteomes" id="UP000789396">
    <property type="component" value="Unassembled WGS sequence"/>
</dbReference>
<organism evidence="4 5">
    <name type="scientific">Racocetra fulgida</name>
    <dbReference type="NCBI Taxonomy" id="60492"/>
    <lineage>
        <taxon>Eukaryota</taxon>
        <taxon>Fungi</taxon>
        <taxon>Fungi incertae sedis</taxon>
        <taxon>Mucoromycota</taxon>
        <taxon>Glomeromycotina</taxon>
        <taxon>Glomeromycetes</taxon>
        <taxon>Diversisporales</taxon>
        <taxon>Gigasporaceae</taxon>
        <taxon>Racocetra</taxon>
    </lineage>
</organism>
<feature type="compositionally biased region" description="Low complexity" evidence="1">
    <location>
        <begin position="10"/>
        <end position="19"/>
    </location>
</feature>
<dbReference type="Gene3D" id="1.10.10.60">
    <property type="entry name" value="Homeodomain-like"/>
    <property type="match status" value="1"/>
</dbReference>
<dbReference type="OrthoDB" id="2143914at2759"/>
<dbReference type="PROSITE" id="PS51294">
    <property type="entry name" value="HTH_MYB"/>
    <property type="match status" value="1"/>
</dbReference>
<reference evidence="4" key="1">
    <citation type="submission" date="2021-06" db="EMBL/GenBank/DDBJ databases">
        <authorList>
            <person name="Kallberg Y."/>
            <person name="Tangrot J."/>
            <person name="Rosling A."/>
        </authorList>
    </citation>
    <scope>NUCLEOTIDE SEQUENCE</scope>
    <source>
        <strain evidence="4">IN212</strain>
    </source>
</reference>
<name>A0A9N9D2K5_9GLOM</name>
<feature type="compositionally biased region" description="Acidic residues" evidence="1">
    <location>
        <begin position="20"/>
        <end position="31"/>
    </location>
</feature>
<feature type="domain" description="Myb-like" evidence="2">
    <location>
        <begin position="34"/>
        <end position="78"/>
    </location>
</feature>
<dbReference type="PROSITE" id="PS50090">
    <property type="entry name" value="MYB_LIKE"/>
    <property type="match status" value="1"/>
</dbReference>
<feature type="region of interest" description="Disordered" evidence="1">
    <location>
        <begin position="1"/>
        <end position="32"/>
    </location>
</feature>
<gene>
    <name evidence="4" type="ORF">RFULGI_LOCUS7355</name>
</gene>
<accession>A0A9N9D2K5</accession>
<evidence type="ECO:0000313" key="5">
    <source>
        <dbReference type="Proteomes" id="UP000789396"/>
    </source>
</evidence>
<feature type="domain" description="HTH myb-type" evidence="3">
    <location>
        <begin position="34"/>
        <end position="81"/>
    </location>
</feature>